<reference evidence="1 2" key="1">
    <citation type="submission" date="2020-08" db="EMBL/GenBank/DDBJ databases">
        <title>Cohnella phylogeny.</title>
        <authorList>
            <person name="Dunlap C."/>
        </authorList>
    </citation>
    <scope>NUCLEOTIDE SEQUENCE [LARGE SCALE GENOMIC DNA]</scope>
    <source>
        <strain evidence="1 2">DSM 25241</strain>
    </source>
</reference>
<protein>
    <submittedName>
        <fullName evidence="1">Nucleotidyltransferase family protein</fullName>
    </submittedName>
</protein>
<accession>A0A841SX63</accession>
<dbReference type="PANTHER" id="PTHR39166">
    <property type="entry name" value="BLL1166 PROTEIN"/>
    <property type="match status" value="1"/>
</dbReference>
<sequence length="186" mass="21890">MNRKNLADDLIAILTAQPNLRRDLELVRSLNLPDWCMAAGYVRNAVWDNLHRYEIRTPLDDIDILYYDRSNLSEEYEKTLEKRLESVNPQPKWSVKNQARMHIRNNEPEYVSIEDAMKRWPETATAVGVRLTDEGRLQVIAPHGLDDLFGLNLRQSPFFKDREFFLSRVRNKGWLATWPRLTLPDP</sequence>
<dbReference type="InterPro" id="IPR009267">
    <property type="entry name" value="NTP_transf_6"/>
</dbReference>
<evidence type="ECO:0000313" key="1">
    <source>
        <dbReference type="EMBL" id="MBB6634430.1"/>
    </source>
</evidence>
<dbReference type="Proteomes" id="UP000535838">
    <property type="component" value="Unassembled WGS sequence"/>
</dbReference>
<dbReference type="AlphaFoldDB" id="A0A841SX63"/>
<dbReference type="GO" id="GO:0016740">
    <property type="term" value="F:transferase activity"/>
    <property type="evidence" value="ECO:0007669"/>
    <property type="project" value="UniProtKB-KW"/>
</dbReference>
<dbReference type="Pfam" id="PF06042">
    <property type="entry name" value="NTP_transf_6"/>
    <property type="match status" value="1"/>
</dbReference>
<keyword evidence="2" id="KW-1185">Reference proteome</keyword>
<name>A0A841SX63_9BACL</name>
<dbReference type="RefSeq" id="WP_185119629.1">
    <property type="nucleotide sequence ID" value="NZ_JACJVQ010000006.1"/>
</dbReference>
<evidence type="ECO:0000313" key="2">
    <source>
        <dbReference type="Proteomes" id="UP000535838"/>
    </source>
</evidence>
<dbReference type="PANTHER" id="PTHR39166:SF1">
    <property type="entry name" value="BLL1166 PROTEIN"/>
    <property type="match status" value="1"/>
</dbReference>
<organism evidence="1 2">
    <name type="scientific">Cohnella thailandensis</name>
    <dbReference type="NCBI Taxonomy" id="557557"/>
    <lineage>
        <taxon>Bacteria</taxon>
        <taxon>Bacillati</taxon>
        <taxon>Bacillota</taxon>
        <taxon>Bacilli</taxon>
        <taxon>Bacillales</taxon>
        <taxon>Paenibacillaceae</taxon>
        <taxon>Cohnella</taxon>
    </lineage>
</organism>
<keyword evidence="1" id="KW-0808">Transferase</keyword>
<proteinExistence type="predicted"/>
<comment type="caution">
    <text evidence="1">The sequence shown here is derived from an EMBL/GenBank/DDBJ whole genome shotgun (WGS) entry which is preliminary data.</text>
</comment>
<dbReference type="EMBL" id="JACJVQ010000006">
    <property type="protein sequence ID" value="MBB6634430.1"/>
    <property type="molecule type" value="Genomic_DNA"/>
</dbReference>
<gene>
    <name evidence="1" type="ORF">H7B67_09925</name>
</gene>